<reference evidence="3 4" key="1">
    <citation type="submission" date="2016-12" db="EMBL/GenBank/DDBJ databases">
        <title>Isolation and genomic insights into novel planktonic Zetaproteobacteria from stratified waters of the Chesapeake Bay.</title>
        <authorList>
            <person name="McAllister S.M."/>
            <person name="Kato S."/>
            <person name="Chan C.S."/>
            <person name="Chiu B.K."/>
            <person name="Field E.K."/>
        </authorList>
    </citation>
    <scope>NUCLEOTIDE SEQUENCE [LARGE SCALE GENOMIC DNA]</scope>
    <source>
        <strain evidence="3 4">CP-8</strain>
    </source>
</reference>
<gene>
    <name evidence="3" type="ORF">Ga0123462_2196</name>
</gene>
<dbReference type="Pfam" id="PF02347">
    <property type="entry name" value="GDC-P"/>
    <property type="match status" value="1"/>
</dbReference>
<dbReference type="PANTHER" id="PTHR42806">
    <property type="entry name" value="GLYCINE CLEAVAGE SYSTEM P-PROTEIN"/>
    <property type="match status" value="1"/>
</dbReference>
<dbReference type="InterPro" id="IPR023010">
    <property type="entry name" value="GcvPA"/>
</dbReference>
<dbReference type="EMBL" id="CP018800">
    <property type="protein sequence ID" value="ATX83030.1"/>
    <property type="molecule type" value="Genomic_DNA"/>
</dbReference>
<accession>A0A2K8L6U4</accession>
<evidence type="ECO:0000259" key="2">
    <source>
        <dbReference type="Pfam" id="PF02347"/>
    </source>
</evidence>
<dbReference type="OrthoDB" id="9801272at2"/>
<dbReference type="AlphaFoldDB" id="A0A2K8L6U4"/>
<evidence type="ECO:0000313" key="4">
    <source>
        <dbReference type="Proteomes" id="UP000231637"/>
    </source>
</evidence>
<protein>
    <submittedName>
        <fullName evidence="3">Glycine dehydrogenase (Decarboxylating) alpha subunit</fullName>
        <ecNumber evidence="3">1.4.4.2</ecNumber>
    </submittedName>
</protein>
<feature type="domain" description="Glycine cleavage system P-protein N-terminal" evidence="2">
    <location>
        <begin position="1"/>
        <end position="443"/>
    </location>
</feature>
<dbReference type="Gene3D" id="3.40.640.10">
    <property type="entry name" value="Type I PLP-dependent aspartate aminotransferase-like (Major domain)"/>
    <property type="match status" value="1"/>
</dbReference>
<sequence>MRFLPHTDTDRSAMLEAMGASSIRDLFADIPAEFQLERGSLGLEPALSEAAIVRKFTRASEKNRNATNSRYFLGGGTYHHFVPAVVDYVISRGEFLTAYTPYQPEISQGTLQALFEFQTMIARLTGMDVSNASMYEAATATAEAALMARRVTRKSRVVMAGSVNPRYRSVTANYLSRLEGEYTEVDMGGFGTDLSKVIAAIDETTACVIVQYPDFYGSVYDLAPLRAACDAAKCLMVVAFSDISAFALIESPGAMGADIAVGSGQALGIPMGFGGPHLGLFACKQKHLRQMPGRVCGLTTDVNGKRGFVLTLSTREQHIRREKATSNICSNQGLMCTAAATYMTLMGEAGLEKVARHSAAALQMLVTKLPAHVTAPLDARYNETVLSFSDQAARDRFLATARSEDIFAGIPLEQIEPGAGANHLLVATTEMVEESDIADFIAALEVAK</sequence>
<dbReference type="InterPro" id="IPR015421">
    <property type="entry name" value="PyrdxlP-dep_Trfase_major"/>
</dbReference>
<keyword evidence="1 3" id="KW-0560">Oxidoreductase</keyword>
<dbReference type="PIRSF" id="PIRSF006815">
    <property type="entry name" value="GcvPA"/>
    <property type="match status" value="1"/>
</dbReference>
<dbReference type="PANTHER" id="PTHR42806:SF1">
    <property type="entry name" value="GLYCINE DEHYDROGENASE (DECARBOXYLATING)"/>
    <property type="match status" value="1"/>
</dbReference>
<proteinExistence type="predicted"/>
<dbReference type="GO" id="GO:0004375">
    <property type="term" value="F:glycine dehydrogenase (decarboxylating) activity"/>
    <property type="evidence" value="ECO:0007669"/>
    <property type="project" value="UniProtKB-EC"/>
</dbReference>
<dbReference type="NCBIfam" id="NF001696">
    <property type="entry name" value="PRK00451.1"/>
    <property type="match status" value="1"/>
</dbReference>
<dbReference type="Proteomes" id="UP000231637">
    <property type="component" value="Chromosome"/>
</dbReference>
<evidence type="ECO:0000313" key="3">
    <source>
        <dbReference type="EMBL" id="ATX83030.1"/>
    </source>
</evidence>
<dbReference type="InterPro" id="IPR015422">
    <property type="entry name" value="PyrdxlP-dep_Trfase_small"/>
</dbReference>
<dbReference type="GO" id="GO:0009116">
    <property type="term" value="P:nucleoside metabolic process"/>
    <property type="evidence" value="ECO:0007669"/>
    <property type="project" value="InterPro"/>
</dbReference>
<dbReference type="KEGG" id="mfn:Ga0123462_2196"/>
<dbReference type="Gene3D" id="3.90.1150.10">
    <property type="entry name" value="Aspartate Aminotransferase, domain 1"/>
    <property type="match status" value="1"/>
</dbReference>
<dbReference type="InterPro" id="IPR015424">
    <property type="entry name" value="PyrdxlP-dep_Trfase"/>
</dbReference>
<dbReference type="RefSeq" id="WP_100266312.1">
    <property type="nucleotide sequence ID" value="NZ_CP018800.1"/>
</dbReference>
<name>A0A2K8L6U4_9PROT</name>
<organism evidence="3 4">
    <name type="scientific">Mariprofundus ferrinatatus</name>
    <dbReference type="NCBI Taxonomy" id="1921087"/>
    <lineage>
        <taxon>Bacteria</taxon>
        <taxon>Pseudomonadati</taxon>
        <taxon>Pseudomonadota</taxon>
        <taxon>Candidatius Mariprofundia</taxon>
        <taxon>Mariprofundales</taxon>
        <taxon>Mariprofundaceae</taxon>
        <taxon>Mariprofundus</taxon>
    </lineage>
</organism>
<keyword evidence="4" id="KW-1185">Reference proteome</keyword>
<dbReference type="SUPFAM" id="SSF53383">
    <property type="entry name" value="PLP-dependent transferases"/>
    <property type="match status" value="1"/>
</dbReference>
<dbReference type="InterPro" id="IPR049315">
    <property type="entry name" value="GDC-P_N"/>
</dbReference>
<dbReference type="EC" id="1.4.4.2" evidence="3"/>
<evidence type="ECO:0000256" key="1">
    <source>
        <dbReference type="ARBA" id="ARBA00023002"/>
    </source>
</evidence>